<dbReference type="EMBL" id="CAIIXF020000001">
    <property type="protein sequence ID" value="CAH1774821.1"/>
    <property type="molecule type" value="Genomic_DNA"/>
</dbReference>
<keyword evidence="1" id="KW-0732">Signal</keyword>
<feature type="signal peptide" evidence="1">
    <location>
        <begin position="1"/>
        <end position="20"/>
    </location>
</feature>
<accession>A0A8S4N286</accession>
<evidence type="ECO:0000256" key="1">
    <source>
        <dbReference type="SAM" id="SignalP"/>
    </source>
</evidence>
<dbReference type="AlphaFoldDB" id="A0A8S4N286"/>
<dbReference type="InterPro" id="IPR013320">
    <property type="entry name" value="ConA-like_dom_sf"/>
</dbReference>
<protein>
    <submittedName>
        <fullName evidence="2">Uncharacterized protein</fullName>
    </submittedName>
</protein>
<dbReference type="Proteomes" id="UP000749559">
    <property type="component" value="Unassembled WGS sequence"/>
</dbReference>
<dbReference type="Pfam" id="PF13385">
    <property type="entry name" value="Laminin_G_3"/>
    <property type="match status" value="1"/>
</dbReference>
<reference evidence="2" key="1">
    <citation type="submission" date="2022-03" db="EMBL/GenBank/DDBJ databases">
        <authorList>
            <person name="Martin C."/>
        </authorList>
    </citation>
    <scope>NUCLEOTIDE SEQUENCE</scope>
</reference>
<dbReference type="SUPFAM" id="SSF49899">
    <property type="entry name" value="Concanavalin A-like lectins/glucanases"/>
    <property type="match status" value="1"/>
</dbReference>
<evidence type="ECO:0000313" key="2">
    <source>
        <dbReference type="EMBL" id="CAH1774821.1"/>
    </source>
</evidence>
<name>A0A8S4N286_OWEFU</name>
<evidence type="ECO:0000313" key="3">
    <source>
        <dbReference type="Proteomes" id="UP000749559"/>
    </source>
</evidence>
<feature type="chain" id="PRO_5035853454" evidence="1">
    <location>
        <begin position="21"/>
        <end position="389"/>
    </location>
</feature>
<keyword evidence="3" id="KW-1185">Reference proteome</keyword>
<gene>
    <name evidence="2" type="ORF">OFUS_LOCUS2201</name>
</gene>
<sequence>MTLSNIYFIISSSLMLKVAAQTPLERCHFQEGSNCCRFEVKHDRAGRPRDDSVLGRQEQLCPTGQAWDDDICECALHVPGCDPAIDCSIDQPNISNSNTTPLIPIDVPRCPDDLGIDECCLEELVQVYGVVNNTNSTSYWINRDYSKFNTCPSGQIFNLSSCCCEGDLHEPRIRYCKYWPFDEEYGTRDIYQDTATLNRGARLGEGHNNKNGLFIPKKRAMKIYHYVGTPFRIDGTFSVSFWVKTSASDSANGTVILSNGDSRIQPSMIFFTYGNTVSGGIYTQSEKASSNPVPTADFLFQDLDGDGWHFIAFVYEDPNTHLYTDDTVTSFTQQSGKIVRNRCLILAGGSNTYQLNLDELVFCDFAFNGTDVDQLRDHGKIPTKNSIEV</sequence>
<comment type="caution">
    <text evidence="2">The sequence shown here is derived from an EMBL/GenBank/DDBJ whole genome shotgun (WGS) entry which is preliminary data.</text>
</comment>
<proteinExistence type="predicted"/>
<organism evidence="2 3">
    <name type="scientific">Owenia fusiformis</name>
    <name type="common">Polychaete worm</name>
    <dbReference type="NCBI Taxonomy" id="6347"/>
    <lineage>
        <taxon>Eukaryota</taxon>
        <taxon>Metazoa</taxon>
        <taxon>Spiralia</taxon>
        <taxon>Lophotrochozoa</taxon>
        <taxon>Annelida</taxon>
        <taxon>Polychaeta</taxon>
        <taxon>Sedentaria</taxon>
        <taxon>Canalipalpata</taxon>
        <taxon>Sabellida</taxon>
        <taxon>Oweniida</taxon>
        <taxon>Oweniidae</taxon>
        <taxon>Owenia</taxon>
    </lineage>
</organism>
<dbReference type="Gene3D" id="2.60.120.200">
    <property type="match status" value="1"/>
</dbReference>